<dbReference type="GO" id="GO:0051782">
    <property type="term" value="P:negative regulation of cell division"/>
    <property type="evidence" value="ECO:0007669"/>
    <property type="project" value="TreeGrafter"/>
</dbReference>
<dbReference type="PANTHER" id="PTHR43384:SF7">
    <property type="entry name" value="CARBON-MONOXIDE DEHYDROGENASE ACCESSORY PROTEIN"/>
    <property type="match status" value="1"/>
</dbReference>
<dbReference type="PIRSF" id="PIRSF005647">
    <property type="entry name" value="CooC"/>
    <property type="match status" value="1"/>
</dbReference>
<dbReference type="InterPro" id="IPR050625">
    <property type="entry name" value="ParA/MinD_ATPase"/>
</dbReference>
<proteinExistence type="predicted"/>
<evidence type="ECO:0000313" key="1">
    <source>
        <dbReference type="EMBL" id="GAI27193.1"/>
    </source>
</evidence>
<dbReference type="EMBL" id="BARV01017776">
    <property type="protein sequence ID" value="GAI27193.1"/>
    <property type="molecule type" value="Genomic_DNA"/>
</dbReference>
<accession>X1M7A4</accession>
<sequence>PLLMKNGVGPILAIDADPNANLGESLGLDIKQTVGLVLDDFQKDKIKIPPGINKQDYLEYKLNEAMVEAEGLDLLTMGRGEGPECYCYPNLILKKFVDTLAENYAYMVMDNEAGMEHLSRRTTQNVDELFIISDHSVKGVRTVVRIRELVAELKLLVKRQSVIINFVPDGLDPLVAEELKKWGINPTATIPLDGEVYEYDLKLKPLLDLPDTSKAVRAVNDLMAKLLSGKSESLAR</sequence>
<dbReference type="Gene3D" id="3.40.50.300">
    <property type="entry name" value="P-loop containing nucleotide triphosphate hydrolases"/>
    <property type="match status" value="1"/>
</dbReference>
<name>X1M7A4_9ZZZZ</name>
<dbReference type="GO" id="GO:0005524">
    <property type="term" value="F:ATP binding"/>
    <property type="evidence" value="ECO:0007669"/>
    <property type="project" value="TreeGrafter"/>
</dbReference>
<dbReference type="GO" id="GO:0005829">
    <property type="term" value="C:cytosol"/>
    <property type="evidence" value="ECO:0007669"/>
    <property type="project" value="TreeGrafter"/>
</dbReference>
<protein>
    <recommendedName>
        <fullName evidence="2">CobQ/CobB/MinD/ParA nucleotide binding domain-containing protein</fullName>
    </recommendedName>
</protein>
<dbReference type="GO" id="GO:0009898">
    <property type="term" value="C:cytoplasmic side of plasma membrane"/>
    <property type="evidence" value="ECO:0007669"/>
    <property type="project" value="TreeGrafter"/>
</dbReference>
<dbReference type="InterPro" id="IPR027417">
    <property type="entry name" value="P-loop_NTPase"/>
</dbReference>
<comment type="caution">
    <text evidence="1">The sequence shown here is derived from an EMBL/GenBank/DDBJ whole genome shotgun (WGS) entry which is preliminary data.</text>
</comment>
<gene>
    <name evidence="1" type="ORF">S06H3_30215</name>
</gene>
<evidence type="ECO:0008006" key="2">
    <source>
        <dbReference type="Google" id="ProtNLM"/>
    </source>
</evidence>
<dbReference type="AlphaFoldDB" id="X1M7A4"/>
<organism evidence="1">
    <name type="scientific">marine sediment metagenome</name>
    <dbReference type="NCBI Taxonomy" id="412755"/>
    <lineage>
        <taxon>unclassified sequences</taxon>
        <taxon>metagenomes</taxon>
        <taxon>ecological metagenomes</taxon>
    </lineage>
</organism>
<reference evidence="1" key="1">
    <citation type="journal article" date="2014" name="Front. Microbiol.">
        <title>High frequency of phylogenetically diverse reductive dehalogenase-homologous genes in deep subseafloor sedimentary metagenomes.</title>
        <authorList>
            <person name="Kawai M."/>
            <person name="Futagami T."/>
            <person name="Toyoda A."/>
            <person name="Takaki Y."/>
            <person name="Nishi S."/>
            <person name="Hori S."/>
            <person name="Arai W."/>
            <person name="Tsubouchi T."/>
            <person name="Morono Y."/>
            <person name="Uchiyama I."/>
            <person name="Ito T."/>
            <person name="Fujiyama A."/>
            <person name="Inagaki F."/>
            <person name="Takami H."/>
        </authorList>
    </citation>
    <scope>NUCLEOTIDE SEQUENCE</scope>
    <source>
        <strain evidence="1">Expedition CK06-06</strain>
    </source>
</reference>
<dbReference type="SUPFAM" id="SSF52540">
    <property type="entry name" value="P-loop containing nucleoside triphosphate hydrolases"/>
    <property type="match status" value="1"/>
</dbReference>
<dbReference type="GO" id="GO:0016887">
    <property type="term" value="F:ATP hydrolysis activity"/>
    <property type="evidence" value="ECO:0007669"/>
    <property type="project" value="TreeGrafter"/>
</dbReference>
<feature type="non-terminal residue" evidence="1">
    <location>
        <position position="1"/>
    </location>
</feature>
<dbReference type="InterPro" id="IPR014433">
    <property type="entry name" value="CooC"/>
</dbReference>
<dbReference type="PANTHER" id="PTHR43384">
    <property type="entry name" value="SEPTUM SITE-DETERMINING PROTEIN MIND HOMOLOG, CHLOROPLASTIC-RELATED"/>
    <property type="match status" value="1"/>
</dbReference>